<dbReference type="Proteomes" id="UP000767947">
    <property type="component" value="Unassembled WGS sequence"/>
</dbReference>
<evidence type="ECO:0000313" key="3">
    <source>
        <dbReference type="Proteomes" id="UP000767947"/>
    </source>
</evidence>
<organism evidence="2 3">
    <name type="scientific">Flavobacterium solisilvae</name>
    <dbReference type="NCBI Taxonomy" id="1852019"/>
    <lineage>
        <taxon>Bacteria</taxon>
        <taxon>Pseudomonadati</taxon>
        <taxon>Bacteroidota</taxon>
        <taxon>Flavobacteriia</taxon>
        <taxon>Flavobacteriales</taxon>
        <taxon>Flavobacteriaceae</taxon>
        <taxon>Flavobacterium</taxon>
    </lineage>
</organism>
<sequence length="199" mass="23958">MIKLSSFFLFICCISFCSAQKNEIETAFFNSVLPTQDTIIYTDESFGWEIMEEKINKKKFHDYNLNTSKTIKLTISEYKYIKNKISILENYIWNVNQFDRSEKIALAEIEIYLQKRNEPLKLELENVVINDTSAVIQMKNKEYFVYSFSKPIFFRNNKFCLFGFSIISEKKHKPYKKIAFYRKKRGQWIEWLELYNNLD</sequence>
<name>A0ABX1QRY2_9FLAO</name>
<dbReference type="EMBL" id="JAAMPT010000202">
    <property type="protein sequence ID" value="NMH24611.1"/>
    <property type="molecule type" value="Genomic_DNA"/>
</dbReference>
<feature type="signal peptide" evidence="1">
    <location>
        <begin position="1"/>
        <end position="19"/>
    </location>
</feature>
<feature type="chain" id="PRO_5047308298" evidence="1">
    <location>
        <begin position="20"/>
        <end position="199"/>
    </location>
</feature>
<keyword evidence="1" id="KW-0732">Signal</keyword>
<evidence type="ECO:0000256" key="1">
    <source>
        <dbReference type="SAM" id="SignalP"/>
    </source>
</evidence>
<dbReference type="RefSeq" id="WP_169523196.1">
    <property type="nucleotide sequence ID" value="NZ_JAAMPT010000202.1"/>
</dbReference>
<protein>
    <submittedName>
        <fullName evidence="2">Uncharacterized protein</fullName>
    </submittedName>
</protein>
<accession>A0ABX1QRY2</accession>
<proteinExistence type="predicted"/>
<gene>
    <name evidence="2" type="ORF">G6042_04935</name>
</gene>
<keyword evidence="3" id="KW-1185">Reference proteome</keyword>
<comment type="caution">
    <text evidence="2">The sequence shown here is derived from an EMBL/GenBank/DDBJ whole genome shotgun (WGS) entry which is preliminary data.</text>
</comment>
<reference evidence="2 3" key="1">
    <citation type="submission" date="2020-02" db="EMBL/GenBank/DDBJ databases">
        <title>Flavobacterium sp. genome.</title>
        <authorList>
            <person name="Jung H.S."/>
            <person name="Baek J.H."/>
            <person name="Jeon C.O."/>
        </authorList>
    </citation>
    <scope>NUCLEOTIDE SEQUENCE [LARGE SCALE GENOMIC DNA]</scope>
    <source>
        <strain evidence="2 3">SE-s27</strain>
    </source>
</reference>
<evidence type="ECO:0000313" key="2">
    <source>
        <dbReference type="EMBL" id="NMH24611.1"/>
    </source>
</evidence>